<reference evidence="2" key="1">
    <citation type="journal article" date="2023" name="Mol. Phylogenet. Evol.">
        <title>Genome-scale phylogeny and comparative genomics of the fungal order Sordariales.</title>
        <authorList>
            <person name="Hensen N."/>
            <person name="Bonometti L."/>
            <person name="Westerberg I."/>
            <person name="Brannstrom I.O."/>
            <person name="Guillou S."/>
            <person name="Cros-Aarteil S."/>
            <person name="Calhoun S."/>
            <person name="Haridas S."/>
            <person name="Kuo A."/>
            <person name="Mondo S."/>
            <person name="Pangilinan J."/>
            <person name="Riley R."/>
            <person name="LaButti K."/>
            <person name="Andreopoulos B."/>
            <person name="Lipzen A."/>
            <person name="Chen C."/>
            <person name="Yan M."/>
            <person name="Daum C."/>
            <person name="Ng V."/>
            <person name="Clum A."/>
            <person name="Steindorff A."/>
            <person name="Ohm R.A."/>
            <person name="Martin F."/>
            <person name="Silar P."/>
            <person name="Natvig D.O."/>
            <person name="Lalanne C."/>
            <person name="Gautier V."/>
            <person name="Ament-Velasquez S.L."/>
            <person name="Kruys A."/>
            <person name="Hutchinson M.I."/>
            <person name="Powell A.J."/>
            <person name="Barry K."/>
            <person name="Miller A.N."/>
            <person name="Grigoriev I.V."/>
            <person name="Debuchy R."/>
            <person name="Gladieux P."/>
            <person name="Hiltunen Thoren M."/>
            <person name="Johannesson H."/>
        </authorList>
    </citation>
    <scope>NUCLEOTIDE SEQUENCE</scope>
    <source>
        <strain evidence="2">PSN324</strain>
    </source>
</reference>
<organism evidence="2 3">
    <name type="scientific">Cladorrhinum samala</name>
    <dbReference type="NCBI Taxonomy" id="585594"/>
    <lineage>
        <taxon>Eukaryota</taxon>
        <taxon>Fungi</taxon>
        <taxon>Dikarya</taxon>
        <taxon>Ascomycota</taxon>
        <taxon>Pezizomycotina</taxon>
        <taxon>Sordariomycetes</taxon>
        <taxon>Sordariomycetidae</taxon>
        <taxon>Sordariales</taxon>
        <taxon>Podosporaceae</taxon>
        <taxon>Cladorrhinum</taxon>
    </lineage>
</organism>
<proteinExistence type="predicted"/>
<comment type="caution">
    <text evidence="2">The sequence shown here is derived from an EMBL/GenBank/DDBJ whole genome shotgun (WGS) entry which is preliminary data.</text>
</comment>
<dbReference type="EMBL" id="MU864942">
    <property type="protein sequence ID" value="KAK4465070.1"/>
    <property type="molecule type" value="Genomic_DNA"/>
</dbReference>
<feature type="compositionally biased region" description="Pro residues" evidence="1">
    <location>
        <begin position="331"/>
        <end position="341"/>
    </location>
</feature>
<evidence type="ECO:0000313" key="2">
    <source>
        <dbReference type="EMBL" id="KAK4465070.1"/>
    </source>
</evidence>
<reference evidence="2" key="2">
    <citation type="submission" date="2023-06" db="EMBL/GenBank/DDBJ databases">
        <authorList>
            <consortium name="Lawrence Berkeley National Laboratory"/>
            <person name="Mondo S.J."/>
            <person name="Hensen N."/>
            <person name="Bonometti L."/>
            <person name="Westerberg I."/>
            <person name="Brannstrom I.O."/>
            <person name="Guillou S."/>
            <person name="Cros-Aarteil S."/>
            <person name="Calhoun S."/>
            <person name="Haridas S."/>
            <person name="Kuo A."/>
            <person name="Pangilinan J."/>
            <person name="Riley R."/>
            <person name="Labutti K."/>
            <person name="Andreopoulos B."/>
            <person name="Lipzen A."/>
            <person name="Chen C."/>
            <person name="Yanf M."/>
            <person name="Daum C."/>
            <person name="Ng V."/>
            <person name="Clum A."/>
            <person name="Steindorff A."/>
            <person name="Ohm R."/>
            <person name="Martin F."/>
            <person name="Silar P."/>
            <person name="Natvig D."/>
            <person name="Lalanne C."/>
            <person name="Gautier V."/>
            <person name="Ament-Velasquez S.L."/>
            <person name="Kruys A."/>
            <person name="Hutchinson M.I."/>
            <person name="Powell A.J."/>
            <person name="Barry K."/>
            <person name="Miller A.N."/>
            <person name="Grigoriev I.V."/>
            <person name="Debuchy R."/>
            <person name="Gladieux P."/>
            <person name="Thoren M.H."/>
            <person name="Johannesson H."/>
        </authorList>
    </citation>
    <scope>NUCLEOTIDE SEQUENCE</scope>
    <source>
        <strain evidence="2">PSN324</strain>
    </source>
</reference>
<dbReference type="AlphaFoldDB" id="A0AAV9HVU5"/>
<dbReference type="Proteomes" id="UP001321749">
    <property type="component" value="Unassembled WGS sequence"/>
</dbReference>
<feature type="region of interest" description="Disordered" evidence="1">
    <location>
        <begin position="302"/>
        <end position="345"/>
    </location>
</feature>
<sequence length="499" mass="55851">MLKIEPASVRPLKGSKKKILYFSYCFGTRFAGVNIFESFLYSFNQSETKMRTDTMMLRMSGLLSRIALPASFTSTSSSTTFNSTIASWLMNPEFRLLPNGSIVGLCCSNLLALQFQEENNSDLEQLTADFQRFLLAASFSHTPSRNHGTGKVCTAGHMSGSRFLLRLDRILTPQYLSRLSRSSCQVLFLLVLGAVLGTGYSQSPDLRNERSPAFPSEMLAMNPDLQQNPTLGVAMREHLCQMLAHHLIFLGGLLGIKLDAGLDKKIIESAGRGWGKTLTTGMGPNMETGGYVWGDEITQRDAAGVESCRPSPRSVVERRKGKTTSPIIAEQPPPPPPPPSTNPYWSSPKHEIVYTPPSSPLEPSRSPLVPIACGPELAHFHQFQNQNAAQDWDQNPASYLDMEYDEPENYYNPAPQNPAEEREKEMESKMMLPFPRSNTEPCYNYAHEQTRQEYAIPREVKRRTMWIVRTVDAGEPYGQINMHARLRGGRDLEGLRSFV</sequence>
<gene>
    <name evidence="2" type="ORF">QBC42DRAFT_303609</name>
</gene>
<accession>A0AAV9HVU5</accession>
<protein>
    <submittedName>
        <fullName evidence="2">Uncharacterized protein</fullName>
    </submittedName>
</protein>
<keyword evidence="3" id="KW-1185">Reference proteome</keyword>
<evidence type="ECO:0000313" key="3">
    <source>
        <dbReference type="Proteomes" id="UP001321749"/>
    </source>
</evidence>
<evidence type="ECO:0000256" key="1">
    <source>
        <dbReference type="SAM" id="MobiDB-lite"/>
    </source>
</evidence>
<name>A0AAV9HVU5_9PEZI</name>